<proteinExistence type="predicted"/>
<keyword evidence="4" id="KW-1185">Reference proteome</keyword>
<name>A0A4Z0WEF8_9GAMM</name>
<feature type="transmembrane region" description="Helical" evidence="1">
    <location>
        <begin position="35"/>
        <end position="54"/>
    </location>
</feature>
<dbReference type="InterPro" id="IPR005182">
    <property type="entry name" value="YdbS-like_PH"/>
</dbReference>
<protein>
    <submittedName>
        <fullName evidence="3">PH domain-containing protein</fullName>
    </submittedName>
</protein>
<feature type="transmembrane region" description="Helical" evidence="1">
    <location>
        <begin position="60"/>
        <end position="81"/>
    </location>
</feature>
<evidence type="ECO:0000259" key="2">
    <source>
        <dbReference type="Pfam" id="PF03703"/>
    </source>
</evidence>
<keyword evidence="1" id="KW-0472">Membrane</keyword>
<evidence type="ECO:0000256" key="1">
    <source>
        <dbReference type="SAM" id="Phobius"/>
    </source>
</evidence>
<dbReference type="AlphaFoldDB" id="A0A4Z0WEF8"/>
<dbReference type="Proteomes" id="UP000297475">
    <property type="component" value="Unassembled WGS sequence"/>
</dbReference>
<dbReference type="Pfam" id="PF03703">
    <property type="entry name" value="bPH_2"/>
    <property type="match status" value="1"/>
</dbReference>
<evidence type="ECO:0000313" key="4">
    <source>
        <dbReference type="Proteomes" id="UP000297475"/>
    </source>
</evidence>
<dbReference type="OrthoDB" id="1750577at2"/>
<dbReference type="PANTHER" id="PTHR34473:SF2">
    <property type="entry name" value="UPF0699 TRANSMEMBRANE PROTEIN YDBT"/>
    <property type="match status" value="1"/>
</dbReference>
<comment type="caution">
    <text evidence="3">The sequence shown here is derived from an EMBL/GenBank/DDBJ whole genome shotgun (WGS) entry which is preliminary data.</text>
</comment>
<sequence length="184" mass="20819">MSEQPNAVLTTDHFPPLRALDFQPVDPAYRHQLRVGLWPVLLLTLPLIWVQWQLGLPPALVVSVGVGLPLLLFILLAVIWVPRRYRYTGYVVREQDLHLRTGALWRRTTSVTYSRIQHLEVSQGPLERWLGIARLLVYTAGGSSHDLAIPGLARDRADQLRQHLLHHLDQRQAAPTEDDGANSA</sequence>
<dbReference type="RefSeq" id="WP_135480334.1">
    <property type="nucleotide sequence ID" value="NZ_SRMF01000001.1"/>
</dbReference>
<dbReference type="PANTHER" id="PTHR34473">
    <property type="entry name" value="UPF0699 TRANSMEMBRANE PROTEIN YDBS"/>
    <property type="match status" value="1"/>
</dbReference>
<feature type="domain" description="YdbS-like PH" evidence="2">
    <location>
        <begin position="85"/>
        <end position="164"/>
    </location>
</feature>
<evidence type="ECO:0000313" key="3">
    <source>
        <dbReference type="EMBL" id="TGG95018.1"/>
    </source>
</evidence>
<keyword evidence="1" id="KW-0812">Transmembrane</keyword>
<accession>A0A4Z0WEF8</accession>
<reference evidence="3 4" key="1">
    <citation type="submission" date="2019-04" db="EMBL/GenBank/DDBJ databases">
        <title>Natronospirillum operosus gen. nov., sp. nov., a haloalkaliphilic satellite isolated from decaying biomass of laboratory culture of cyanobacterium Geitlerinema sp. and proposal of Natronospirillaceae fam. nov. and Saccharospirillaceae fam. nov.</title>
        <authorList>
            <person name="Kevbrin V."/>
            <person name="Boltyanskaya Y."/>
            <person name="Koziaeva V."/>
            <person name="Grouzdev D.S."/>
            <person name="Park M."/>
            <person name="Cho J."/>
        </authorList>
    </citation>
    <scope>NUCLEOTIDE SEQUENCE [LARGE SCALE GENOMIC DNA]</scope>
    <source>
        <strain evidence="3 4">G-116</strain>
    </source>
</reference>
<gene>
    <name evidence="3" type="ORF">E4656_00895</name>
</gene>
<organism evidence="3 4">
    <name type="scientific">Natronospirillum operosum</name>
    <dbReference type="NCBI Taxonomy" id="2759953"/>
    <lineage>
        <taxon>Bacteria</taxon>
        <taxon>Pseudomonadati</taxon>
        <taxon>Pseudomonadota</taxon>
        <taxon>Gammaproteobacteria</taxon>
        <taxon>Oceanospirillales</taxon>
        <taxon>Natronospirillaceae</taxon>
        <taxon>Natronospirillum</taxon>
    </lineage>
</organism>
<keyword evidence="1" id="KW-1133">Transmembrane helix</keyword>
<dbReference type="EMBL" id="SRMF01000001">
    <property type="protein sequence ID" value="TGG95018.1"/>
    <property type="molecule type" value="Genomic_DNA"/>
</dbReference>